<dbReference type="NCBIfam" id="NF008393">
    <property type="entry name" value="PRK11191.1"/>
    <property type="match status" value="1"/>
</dbReference>
<dbReference type="Pfam" id="PF06877">
    <property type="entry name" value="RraB"/>
    <property type="match status" value="1"/>
</dbReference>
<protein>
    <recommendedName>
        <fullName evidence="2">Regulator of ribonuclease activity B</fullName>
    </recommendedName>
</protein>
<dbReference type="InterPro" id="IPR036701">
    <property type="entry name" value="RraB-like_sf"/>
</dbReference>
<dbReference type="SUPFAM" id="SSF89946">
    <property type="entry name" value="Hypothetical protein VC0424"/>
    <property type="match status" value="1"/>
</dbReference>
<proteinExistence type="inferred from homology"/>
<dbReference type="Proteomes" id="UP000295134">
    <property type="component" value="Chromosome"/>
</dbReference>
<organism evidence="4">
    <name type="scientific">Arsenophonus nasoniae</name>
    <name type="common">son-killer infecting Nasonia vitripennis</name>
    <dbReference type="NCBI Taxonomy" id="638"/>
    <lineage>
        <taxon>Bacteria</taxon>
        <taxon>Pseudomonadati</taxon>
        <taxon>Pseudomonadota</taxon>
        <taxon>Gammaproteobacteria</taxon>
        <taxon>Enterobacterales</taxon>
        <taxon>Morganellaceae</taxon>
        <taxon>Arsenophonus</taxon>
    </lineage>
</organism>
<evidence type="ECO:0000256" key="2">
    <source>
        <dbReference type="HAMAP-Rule" id="MF_01888"/>
    </source>
</evidence>
<dbReference type="AlphaFoldDB" id="D2TZX2"/>
<feature type="domain" description="Regulator of ribonuclease activity B" evidence="3">
    <location>
        <begin position="72"/>
        <end position="173"/>
    </location>
</feature>
<dbReference type="EMBL" id="CP038613">
    <property type="protein sequence ID" value="QBY41797.1"/>
    <property type="molecule type" value="Genomic_DNA"/>
</dbReference>
<dbReference type="EMBL" id="FN545195">
    <property type="protein sequence ID" value="CBA73429.1"/>
    <property type="molecule type" value="Genomic_DNA"/>
</dbReference>
<evidence type="ECO:0000256" key="1">
    <source>
        <dbReference type="ARBA" id="ARBA00022490"/>
    </source>
</evidence>
<name>D2TZX2_9GAMM</name>
<evidence type="ECO:0000313" key="6">
    <source>
        <dbReference type="Proteomes" id="UP000295134"/>
    </source>
</evidence>
<dbReference type="Gene3D" id="3.30.70.970">
    <property type="entry name" value="RraB-like"/>
    <property type="match status" value="1"/>
</dbReference>
<comment type="subcellular location">
    <subcellularLocation>
        <location evidence="2">Cytoplasm</location>
    </subcellularLocation>
</comment>
<dbReference type="HAMAP" id="MF_01888">
    <property type="entry name" value="RraB"/>
    <property type="match status" value="1"/>
</dbReference>
<comment type="function">
    <text evidence="2">Globally modulates RNA abundance by binding to RNase E (Rne) and regulating its endonucleolytic activity. Can modulate Rne action in a substrate-dependent manner by altering the composition of the degradosome.</text>
</comment>
<keyword evidence="1 2" id="KW-0963">Cytoplasm</keyword>
<dbReference type="InterPro" id="IPR009671">
    <property type="entry name" value="RraB_dom"/>
</dbReference>
<reference evidence="5 6" key="2">
    <citation type="submission" date="2019-03" db="EMBL/GenBank/DDBJ databases">
        <title>Long-read sequencing reveals hyperdense prophage content in a complex bacterial symbiont genome.</title>
        <authorList>
            <person name="Frost C.L."/>
            <person name="Siozios S."/>
            <person name="Nadal-Jimenez P."/>
            <person name="Brockhurst M.A."/>
            <person name="King K.C."/>
            <person name="Darby A.C."/>
            <person name="Hurst G.D.D."/>
        </authorList>
    </citation>
    <scope>NUCLEOTIDE SEQUENCE [LARGE SCALE GENOMIC DNA]</scope>
    <source>
        <strain evidence="5 6">FIN</strain>
    </source>
</reference>
<evidence type="ECO:0000313" key="4">
    <source>
        <dbReference type="EMBL" id="CBA73429.1"/>
    </source>
</evidence>
<dbReference type="GO" id="GO:0019899">
    <property type="term" value="F:enzyme binding"/>
    <property type="evidence" value="ECO:0007669"/>
    <property type="project" value="UniProtKB-UniRule"/>
</dbReference>
<sequence length="194" mass="22086">MVNKKVLGEQQEDTRLDVENVATDSSDPNVFYEIEHYLSAEELMSFKKALSEQQISTENLLLEKKAVAEQRAETHSIIEELLEDGSDPNALYEIEHHFSAKDFKLLEKAAIVAFKLGYEVHDAEELEIEDGTVLMCCDVYRDSALDAELINKQVVQLMVLTEKIGINYDGWGTFFEDPNYDDAEEKPVEPKALH</sequence>
<dbReference type="InterPro" id="IPR016716">
    <property type="entry name" value="RraB"/>
</dbReference>
<reference evidence="4" key="1">
    <citation type="journal article" date="2010" name="Insect Mol. Biol.">
        <title>The draft genome sequence of Arsenophonus nasoniae, son-killer bacterium of Nasonia vitripennis, reveals genes associated with virulence and symbiosis.</title>
        <authorList>
            <person name="Wilkes T."/>
            <person name="Darby A.C."/>
            <person name="Choi J."/>
            <person name="Colborne J.K."/>
            <person name="Werren J.H."/>
            <person name="Hurst G.D.D."/>
        </authorList>
    </citation>
    <scope>NUCLEOTIDE SEQUENCE</scope>
</reference>
<evidence type="ECO:0000259" key="3">
    <source>
        <dbReference type="Pfam" id="PF06877"/>
    </source>
</evidence>
<comment type="subunit">
    <text evidence="2">Interacts with the C-terminal region of Rne.</text>
</comment>
<dbReference type="GO" id="GO:0005737">
    <property type="term" value="C:cytoplasm"/>
    <property type="evidence" value="ECO:0007669"/>
    <property type="project" value="UniProtKB-SubCell"/>
</dbReference>
<comment type="similarity">
    <text evidence="2">Belongs to the RraB family.</text>
</comment>
<gene>
    <name evidence="2 5" type="primary">rraB</name>
    <name evidence="4" type="ORF">ARN_17580</name>
    <name evidence="5" type="ORF">ArsFIN_03260</name>
</gene>
<dbReference type="GO" id="GO:0060698">
    <property type="term" value="F:endoribonuclease inhibitor activity"/>
    <property type="evidence" value="ECO:0007669"/>
    <property type="project" value="UniProtKB-UniRule"/>
</dbReference>
<evidence type="ECO:0000313" key="5">
    <source>
        <dbReference type="EMBL" id="QBY41797.1"/>
    </source>
</evidence>
<accession>D2TZX2</accession>
<dbReference type="KEGG" id="ans:ArsFIN_03260"/>